<accession>A0A8R2NKT0</accession>
<dbReference type="GO" id="GO:0008270">
    <property type="term" value="F:zinc ion binding"/>
    <property type="evidence" value="ECO:0007669"/>
    <property type="project" value="UniProtKB-KW"/>
</dbReference>
<feature type="domain" description="SWIM-type" evidence="6">
    <location>
        <begin position="203"/>
        <end position="239"/>
    </location>
</feature>
<proteinExistence type="predicted"/>
<feature type="region of interest" description="Disordered" evidence="5">
    <location>
        <begin position="1103"/>
        <end position="1132"/>
    </location>
</feature>
<evidence type="ECO:0000256" key="5">
    <source>
        <dbReference type="SAM" id="MobiDB-lite"/>
    </source>
</evidence>
<sequence>MEIGLLESGDEVTKDDIMRCTHYPSKLAHPVLPRRSGNVHHDGRPPLIDDNILALWHENDQYSFEDSDRFEEDSLCTWSSEPESACINWRGWRKPTEPNTEDEPRNVVKSLVELAAKCVALFIPYELVEQEYPPVPEELQLRIAFWSFPDNEDDIRLYSCLANSNSDEFIRGQNLYTSNAIKDSVQIGFHLSANVHHGGRSVFNVAITFDRKKITTCNCTCEPMSYWCSHVVAVCLHRIYCSDEVCLRAPVSESLSRLERDQLQKFAQYLISELPQQILPAAQRLLDSLLSSQPTAINSTSGAPDPTAGASVNEQTTWFLDEKTLHNNIKKSLIKFCVPSPLVISDVNILSQSVPPATAEWANLLRPLRGREPEGLWNLLSIVREMFRRNDENALHLLEVLTEEAIACDQIMVWWFNTRVALHGGGSGGTKHTGPAGNTNTASHACALLCDEMVTLWRLAALNPSISPDLKTSLKIKFKDWQEKIFNRVMKHRNLSNSKSLNNFRQDTEIFMGFKPACEACDLDWVDYPLAGITYGTNCCCDDGSCVHIKRTGTATHFMGDHINWNECSSSARGNSSQICLDECFLDLKNNRHLHFGSNQSHRYDFLNTRRNMPMIRNHMPNMPNTENRAMTNVYWVHMPRNISLPPPDDENASSNTTSPQEFSTAECLSASASCTNFNASTSSSSSTQPSTPHQINSTCNTSSESQSSDEGDRTAAQKSTSSQTTTPPDIDEYDFLYIYKTKDKASAPVTPPDFVVKSIKDLDNQTPSTSKIPAAPNTPLVKLDAEWETMFARAEGLYGYGHTNEACVLCVKLVDQFLKSPPNFIIDIPPSMIKGKRKKINPVSHYLSTLASEILQKCYFLCSVLAERKEYYLHAFKIGLYGLEMPRLPASTKPLEVKMAHQEGEILNHLKRMLPLGKEQVSILQNRAKLLREGQYKTRGESLLPLNLASLIFECLAMCPSLTQDKITDETLGFEASVAALGMKANISEAEHPLLCEGIRRQRGDLATNILIRYKNNPTRLALAMDKLLDREVHPFLQSAMDSCWYQIRDPRNLPLIAMKNVANSNVHNQPLQTYNPTTSVPGELDTNIAVMTLNPMPSQTSSSCNVGLSSHRKDNNRYKSSKRLCPSQPNQASEANAHYLFELGKTILSKVGGPIQTTVFSQPPLPTQPHRALHMCAFQLALYSLGLLNRVTPNWRSRNYSSQVTWIADHAMEVGAPATLFLLGTWDGHLTPTEVANMADRMSRSHERNTVEAAAQLALSCLKHSVALNPNEITRAIIQCKEQSDHMMEIACLTVEMAAKGGGVFPEVLFSVAKHWFDLYMRNSNPDEDNYMIQVDPRDEFKCPYVYQANYSMSVDTSQQPPPPLYAHQLMVPPQTSPAHLYQLSYFPNQSIPQNSPPLNTQQPKLMYYPCPSVSTSNQYAQQYYSPYIHQTPVQYQNANPQRQPQQGPSQYFVQPTNQIRTPQQQTEANIMSNLPPPNFRQIHHLTSAYRVGLLALDTLARRAHEPNQAKYSRNPPFREDIQWLLRLSKKLGPNYTQQFCLAVTNSVVNPFTLHDVAMEAVMYMSHFSPTPAICSTLSPLVEKCHSMYIQLLHQKLYQLSAADYEEYVGILYSAYGAFAMTPEGGTMFKDWLQSVRRSKSCKKELWTMITNMLPTT</sequence>
<keyword evidence="8" id="KW-1185">Reference proteome</keyword>
<feature type="compositionally biased region" description="Low complexity" evidence="5">
    <location>
        <begin position="717"/>
        <end position="727"/>
    </location>
</feature>
<dbReference type="PANTHER" id="PTHR22619:SF1">
    <property type="entry name" value="ZINC FINGER SWIM DOMAIN-CONTAINING PROTEIN 8"/>
    <property type="match status" value="1"/>
</dbReference>
<evidence type="ECO:0000313" key="7">
    <source>
        <dbReference type="EnsemblMetazoa" id="XP_029342155.1"/>
    </source>
</evidence>
<evidence type="ECO:0000256" key="4">
    <source>
        <dbReference type="PROSITE-ProRule" id="PRU00325"/>
    </source>
</evidence>
<reference evidence="8" key="1">
    <citation type="submission" date="2010-06" db="EMBL/GenBank/DDBJ databases">
        <authorList>
            <person name="Jiang H."/>
            <person name="Abraham K."/>
            <person name="Ali S."/>
            <person name="Alsbrooks S.L."/>
            <person name="Anim B.N."/>
            <person name="Anosike U.S."/>
            <person name="Attaway T."/>
            <person name="Bandaranaike D.P."/>
            <person name="Battles P.K."/>
            <person name="Bell S.N."/>
            <person name="Bell A.V."/>
            <person name="Beltran B."/>
            <person name="Bickham C."/>
            <person name="Bustamante Y."/>
            <person name="Caleb T."/>
            <person name="Canada A."/>
            <person name="Cardenas V."/>
            <person name="Carter K."/>
            <person name="Chacko J."/>
            <person name="Chandrabose M.N."/>
            <person name="Chavez D."/>
            <person name="Chavez A."/>
            <person name="Chen L."/>
            <person name="Chu H.-S."/>
            <person name="Claassen K.J."/>
            <person name="Cockrell R."/>
            <person name="Collins M."/>
            <person name="Cooper J.A."/>
            <person name="Cree A."/>
            <person name="Curry S.M."/>
            <person name="Da Y."/>
            <person name="Dao M.D."/>
            <person name="Das B."/>
            <person name="Davila M.-L."/>
            <person name="Davy-Carroll L."/>
            <person name="Denson S."/>
            <person name="Dinh H."/>
            <person name="Ebong V.E."/>
            <person name="Edwards J.R."/>
            <person name="Egan A."/>
            <person name="El-Daye J."/>
            <person name="Escobedo L."/>
            <person name="Fernandez S."/>
            <person name="Fernando P.R."/>
            <person name="Flagg N."/>
            <person name="Forbes L.D."/>
            <person name="Fowler R.G."/>
            <person name="Fu Q."/>
            <person name="Gabisi R.A."/>
            <person name="Ganer J."/>
            <person name="Garbino Pronczuk A."/>
            <person name="Garcia R.M."/>
            <person name="Garner T."/>
            <person name="Garrett T.E."/>
            <person name="Gonzalez D.A."/>
            <person name="Hamid H."/>
            <person name="Hawkins E.S."/>
            <person name="Hirani K."/>
            <person name="Hogues M.E."/>
            <person name="Hollins B."/>
            <person name="Hsiao C.-H."/>
            <person name="Jabil R."/>
            <person name="James M.L."/>
            <person name="Jhangiani S.N."/>
            <person name="Johnson B."/>
            <person name="Johnson Q."/>
            <person name="Joshi V."/>
            <person name="Kalu J.B."/>
            <person name="Kam C."/>
            <person name="Kashfia A."/>
            <person name="Keebler J."/>
            <person name="Kisamo H."/>
            <person name="Kovar C.L."/>
            <person name="Lago L.A."/>
            <person name="Lai C.-Y."/>
            <person name="Laidlaw J."/>
            <person name="Lara F."/>
            <person name="Le T.-K."/>
            <person name="Lee S.L."/>
            <person name="Legall F.H."/>
            <person name="Lemon S.J."/>
            <person name="Lewis L.R."/>
            <person name="Li B."/>
            <person name="Liu Y."/>
            <person name="Liu Y.-S."/>
            <person name="Lopez J."/>
            <person name="Lozado R.J."/>
            <person name="Lu J."/>
            <person name="Madu R.C."/>
            <person name="Maheshwari M."/>
            <person name="Maheshwari R."/>
            <person name="Malloy K."/>
            <person name="Martinez E."/>
            <person name="Mathew T."/>
            <person name="Mercado I.C."/>
            <person name="Mercado C."/>
            <person name="Meyer B."/>
            <person name="Montgomery K."/>
            <person name="Morgan M.B."/>
            <person name="Munidasa M."/>
            <person name="Nazareth L.V."/>
            <person name="Nelson J."/>
            <person name="Ng B.M."/>
            <person name="Nguyen N.B."/>
            <person name="Nguyen P.Q."/>
            <person name="Nguyen T."/>
            <person name="Obregon M."/>
            <person name="Okwuonu G.O."/>
            <person name="Onwere C.G."/>
            <person name="Orozco G."/>
            <person name="Parra A."/>
            <person name="Patel S."/>
            <person name="Patil S."/>
            <person name="Perez A."/>
            <person name="Perez Y."/>
            <person name="Pham C."/>
            <person name="Primus E.L."/>
            <person name="Pu L.-L."/>
            <person name="Puazo M."/>
            <person name="Qin X."/>
            <person name="Quiroz J.B."/>
            <person name="Reese J."/>
            <person name="Richards S."/>
            <person name="Rives C.M."/>
            <person name="Robberts R."/>
            <person name="Ruiz S.J."/>
            <person name="Ruiz M.J."/>
            <person name="Santibanez J."/>
            <person name="Schneider B.W."/>
            <person name="Sisson I."/>
            <person name="Smith M."/>
            <person name="Sodergren E."/>
            <person name="Song X.-Z."/>
            <person name="Song B.B."/>
            <person name="Summersgill H."/>
            <person name="Thelus R."/>
            <person name="Thornton R.D."/>
            <person name="Trejos Z.Y."/>
            <person name="Usmani K."/>
            <person name="Vattathil S."/>
            <person name="Villasana D."/>
            <person name="Walker D.L."/>
            <person name="Wang S."/>
            <person name="Wang K."/>
            <person name="White C.S."/>
            <person name="Williams A.C."/>
            <person name="Williamson J."/>
            <person name="Wilson K."/>
            <person name="Woghiren I.O."/>
            <person name="Woodworth J.R."/>
            <person name="Worley K.C."/>
            <person name="Wright R.A."/>
            <person name="Wu W."/>
            <person name="Young L."/>
            <person name="Zhang L."/>
            <person name="Zhang J."/>
            <person name="Zhu Y."/>
            <person name="Muzny D.M."/>
            <person name="Weinstock G."/>
            <person name="Gibbs R.A."/>
        </authorList>
    </citation>
    <scope>NUCLEOTIDE SEQUENCE [LARGE SCALE GENOMIC DNA]</scope>
    <source>
        <strain evidence="8">LSR1</strain>
    </source>
</reference>
<dbReference type="GO" id="GO:0031462">
    <property type="term" value="C:Cul2-RING ubiquitin ligase complex"/>
    <property type="evidence" value="ECO:0007669"/>
    <property type="project" value="TreeGrafter"/>
</dbReference>
<feature type="region of interest" description="Disordered" evidence="5">
    <location>
        <begin position="642"/>
        <end position="663"/>
    </location>
</feature>
<dbReference type="GeneID" id="100162739"/>
<dbReference type="RefSeq" id="XP_029342155.1">
    <property type="nucleotide sequence ID" value="XM_029486295.1"/>
</dbReference>
<dbReference type="InterPro" id="IPR048370">
    <property type="entry name" value="ZSWIM4-8_C"/>
</dbReference>
<evidence type="ECO:0000256" key="3">
    <source>
        <dbReference type="ARBA" id="ARBA00022833"/>
    </source>
</evidence>
<reference evidence="7" key="2">
    <citation type="submission" date="2022-06" db="UniProtKB">
        <authorList>
            <consortium name="EnsemblMetazoa"/>
        </authorList>
    </citation>
    <scope>IDENTIFICATION</scope>
</reference>
<evidence type="ECO:0000256" key="2">
    <source>
        <dbReference type="ARBA" id="ARBA00022771"/>
    </source>
</evidence>
<dbReference type="Pfam" id="PF21055">
    <property type="entry name" value="ZSWIM4-8_C"/>
    <property type="match status" value="1"/>
</dbReference>
<dbReference type="OrthoDB" id="10013584at2759"/>
<dbReference type="PROSITE" id="PS50966">
    <property type="entry name" value="ZF_SWIM"/>
    <property type="match status" value="1"/>
</dbReference>
<evidence type="ECO:0000256" key="1">
    <source>
        <dbReference type="ARBA" id="ARBA00022723"/>
    </source>
</evidence>
<protein>
    <recommendedName>
        <fullName evidence="6">SWIM-type domain-containing protein</fullName>
    </recommendedName>
</protein>
<evidence type="ECO:0000259" key="6">
    <source>
        <dbReference type="PROSITE" id="PS50966"/>
    </source>
</evidence>
<feature type="compositionally biased region" description="Low complexity" evidence="5">
    <location>
        <begin position="697"/>
        <end position="710"/>
    </location>
</feature>
<dbReference type="Proteomes" id="UP000007819">
    <property type="component" value="Chromosome A1"/>
</dbReference>
<keyword evidence="2 4" id="KW-0863">Zinc-finger</keyword>
<keyword evidence="3" id="KW-0862">Zinc</keyword>
<name>A0A8R2NKT0_ACYPI</name>
<dbReference type="PANTHER" id="PTHR22619">
    <property type="entry name" value="ZINC FINGER SWIM DOMAIN CONTAINING PROTEIN 4, 5, 6"/>
    <property type="match status" value="1"/>
</dbReference>
<dbReference type="InterPro" id="IPR057945">
    <property type="entry name" value="TPR_ZSWIM8"/>
</dbReference>
<feature type="region of interest" description="Disordered" evidence="5">
    <location>
        <begin position="679"/>
        <end position="729"/>
    </location>
</feature>
<feature type="compositionally biased region" description="Low complexity" evidence="5">
    <location>
        <begin position="679"/>
        <end position="688"/>
    </location>
</feature>
<evidence type="ECO:0000313" key="8">
    <source>
        <dbReference type="Proteomes" id="UP000007819"/>
    </source>
</evidence>
<feature type="compositionally biased region" description="Polar residues" evidence="5">
    <location>
        <begin position="653"/>
        <end position="663"/>
    </location>
</feature>
<dbReference type="InterPro" id="IPR007527">
    <property type="entry name" value="Znf_SWIM"/>
</dbReference>
<dbReference type="KEGG" id="api:100162739"/>
<keyword evidence="1" id="KW-0479">Metal-binding</keyword>
<organism evidence="7 8">
    <name type="scientific">Acyrthosiphon pisum</name>
    <name type="common">Pea aphid</name>
    <dbReference type="NCBI Taxonomy" id="7029"/>
    <lineage>
        <taxon>Eukaryota</taxon>
        <taxon>Metazoa</taxon>
        <taxon>Ecdysozoa</taxon>
        <taxon>Arthropoda</taxon>
        <taxon>Hexapoda</taxon>
        <taxon>Insecta</taxon>
        <taxon>Pterygota</taxon>
        <taxon>Neoptera</taxon>
        <taxon>Paraneoptera</taxon>
        <taxon>Hemiptera</taxon>
        <taxon>Sternorrhyncha</taxon>
        <taxon>Aphidomorpha</taxon>
        <taxon>Aphidoidea</taxon>
        <taxon>Aphididae</taxon>
        <taxon>Macrosiphini</taxon>
        <taxon>Acyrthosiphon</taxon>
    </lineage>
</organism>
<dbReference type="EnsemblMetazoa" id="XM_029486295.1">
    <property type="protein sequence ID" value="XP_029342155.1"/>
    <property type="gene ID" value="LOC100162739"/>
</dbReference>
<dbReference type="Pfam" id="PF25572">
    <property type="entry name" value="TPR_ZSWIM8"/>
    <property type="match status" value="1"/>
</dbReference>